<feature type="transmembrane region" description="Helical" evidence="6">
    <location>
        <begin position="265"/>
        <end position="288"/>
    </location>
</feature>
<dbReference type="EMBL" id="KL198011">
    <property type="protein sequence ID" value="KDQ24677.1"/>
    <property type="molecule type" value="Genomic_DNA"/>
</dbReference>
<dbReference type="VEuPathDB" id="FungiDB:PLEOSDRAFT_1113899"/>
<feature type="transmembrane region" description="Helical" evidence="6">
    <location>
        <begin position="54"/>
        <end position="72"/>
    </location>
</feature>
<evidence type="ECO:0008006" key="9">
    <source>
        <dbReference type="Google" id="ProtNLM"/>
    </source>
</evidence>
<feature type="compositionally biased region" description="Basic and acidic residues" evidence="5">
    <location>
        <begin position="26"/>
        <end position="36"/>
    </location>
</feature>
<reference evidence="8" key="1">
    <citation type="journal article" date="2014" name="Proc. Natl. Acad. Sci. U.S.A.">
        <title>Extensive sampling of basidiomycete genomes demonstrates inadequacy of the white-rot/brown-rot paradigm for wood decay fungi.</title>
        <authorList>
            <person name="Riley R."/>
            <person name="Salamov A.A."/>
            <person name="Brown D.W."/>
            <person name="Nagy L.G."/>
            <person name="Floudas D."/>
            <person name="Held B.W."/>
            <person name="Levasseur A."/>
            <person name="Lombard V."/>
            <person name="Morin E."/>
            <person name="Otillar R."/>
            <person name="Lindquist E.A."/>
            <person name="Sun H."/>
            <person name="LaButti K.M."/>
            <person name="Schmutz J."/>
            <person name="Jabbour D."/>
            <person name="Luo H."/>
            <person name="Baker S.E."/>
            <person name="Pisabarro A.G."/>
            <person name="Walton J.D."/>
            <person name="Blanchette R.A."/>
            <person name="Henrissat B."/>
            <person name="Martin F."/>
            <person name="Cullen D."/>
            <person name="Hibbett D.S."/>
            <person name="Grigoriev I.V."/>
        </authorList>
    </citation>
    <scope>NUCLEOTIDE SEQUENCE [LARGE SCALE GENOMIC DNA]</scope>
    <source>
        <strain evidence="8">PC15</strain>
    </source>
</reference>
<sequence>MSDPPKLDAVVFDALITPELSTSGSHRSDIPSEHEPLLGAPPPRRKPFYRARPLWLVPFAVAAALVRGMTLAPRVEVFTQLACQALHKNSTHTSQHVPAGVRLHGTGVAGLSSTIDPLSPYLPNAGLVSLNFISSVTGDEDRDPMTVPSERCMSDSDVQAGAARIQTVMTIIMGSLSALTTGWWGHFGERYGRCRVLALTTLGVLMTDLTFILVSTPSSPLAAHGHKLLILAPIIEGSLGGWSALQAGISAYISDCTSAGSRAHIFSRFTGVFYLGFSVGPSIGGWLIRHSNSVKFFDYLGAMHPDPTRQSVTPVFWVSALASLANLVLIFFVIPESLSKEKQAAARFEYNGEGKGKGRALVTVDVAGDESSSSANPESCKAGGDPNFIMRVLQPLGVFLPHKVQGRSDWSLTFLAIALFGYYLSAGIFQIKYLYAVHVYGWSAEVLSYYISFMGGARAVHLLFILPFIISTFKPQPGSKKTKSTSTSQASNVGHLTGNNIRYTNIPAPPTKQIPKSTPSKSKSGKPKLTKAHLAREMRFDMSLCRASLMLDITSNVLVMLSPSPAYKVHTSPSISATPGSGSPAEAHSQALFVMASSLTSFGCGFMPAVQSLALCILQARALSSEENADPTTNGSPASTPGAAPAAGKLFGALAVLQAVGQMILGPLIFGLIYSGTVATFPKAVFNTAAGILILAIVAIFLVQPPLGASKGKKARRDSAEIEVERGRSRVPKDLRMTLSLSAAGEAEGAEEASFGTLVIQVEE</sequence>
<accession>A0A067NKR2</accession>
<feature type="transmembrane region" description="Helical" evidence="6">
    <location>
        <begin position="196"/>
        <end position="216"/>
    </location>
</feature>
<feature type="transmembrane region" description="Helical" evidence="6">
    <location>
        <begin position="163"/>
        <end position="184"/>
    </location>
</feature>
<evidence type="ECO:0000256" key="3">
    <source>
        <dbReference type="ARBA" id="ARBA00022989"/>
    </source>
</evidence>
<organism evidence="7 8">
    <name type="scientific">Pleurotus ostreatus (strain PC15)</name>
    <name type="common">Oyster mushroom</name>
    <dbReference type="NCBI Taxonomy" id="1137138"/>
    <lineage>
        <taxon>Eukaryota</taxon>
        <taxon>Fungi</taxon>
        <taxon>Dikarya</taxon>
        <taxon>Basidiomycota</taxon>
        <taxon>Agaricomycotina</taxon>
        <taxon>Agaricomycetes</taxon>
        <taxon>Agaricomycetidae</taxon>
        <taxon>Agaricales</taxon>
        <taxon>Pleurotineae</taxon>
        <taxon>Pleurotaceae</taxon>
        <taxon>Pleurotus</taxon>
    </lineage>
</organism>
<dbReference type="HOGENOM" id="CLU_017517_1_0_1"/>
<dbReference type="SUPFAM" id="SSF103473">
    <property type="entry name" value="MFS general substrate transporter"/>
    <property type="match status" value="1"/>
</dbReference>
<dbReference type="OrthoDB" id="3026777at2759"/>
<feature type="compositionally biased region" description="Polar residues" evidence="5">
    <location>
        <begin position="489"/>
        <end position="503"/>
    </location>
</feature>
<evidence type="ECO:0000313" key="8">
    <source>
        <dbReference type="Proteomes" id="UP000027073"/>
    </source>
</evidence>
<feature type="transmembrane region" description="Helical" evidence="6">
    <location>
        <begin position="228"/>
        <end position="253"/>
    </location>
</feature>
<dbReference type="Proteomes" id="UP000027073">
    <property type="component" value="Unassembled WGS sequence"/>
</dbReference>
<dbReference type="InterPro" id="IPR011701">
    <property type="entry name" value="MFS"/>
</dbReference>
<feature type="transmembrane region" description="Helical" evidence="6">
    <location>
        <begin position="650"/>
        <end position="673"/>
    </location>
</feature>
<name>A0A067NKR2_PLEO1</name>
<feature type="transmembrane region" description="Helical" evidence="6">
    <location>
        <begin position="412"/>
        <end position="435"/>
    </location>
</feature>
<dbReference type="Gene3D" id="1.20.1250.20">
    <property type="entry name" value="MFS general substrate transporter like domains"/>
    <property type="match status" value="1"/>
</dbReference>
<evidence type="ECO:0000313" key="7">
    <source>
        <dbReference type="EMBL" id="KDQ24677.1"/>
    </source>
</evidence>
<dbReference type="GO" id="GO:0016020">
    <property type="term" value="C:membrane"/>
    <property type="evidence" value="ECO:0007669"/>
    <property type="project" value="UniProtKB-SubCell"/>
</dbReference>
<feature type="transmembrane region" description="Helical" evidence="6">
    <location>
        <begin position="315"/>
        <end position="334"/>
    </location>
</feature>
<dbReference type="Pfam" id="PF07690">
    <property type="entry name" value="MFS_1"/>
    <property type="match status" value="1"/>
</dbReference>
<proteinExistence type="predicted"/>
<feature type="transmembrane region" description="Helical" evidence="6">
    <location>
        <begin position="447"/>
        <end position="473"/>
    </location>
</feature>
<feature type="region of interest" description="Disordered" evidence="5">
    <location>
        <begin position="21"/>
        <end position="43"/>
    </location>
</feature>
<evidence type="ECO:0000256" key="1">
    <source>
        <dbReference type="ARBA" id="ARBA00004141"/>
    </source>
</evidence>
<dbReference type="PANTHER" id="PTHR23507:SF1">
    <property type="entry name" value="FI18259P1-RELATED"/>
    <property type="match status" value="1"/>
</dbReference>
<dbReference type="AlphaFoldDB" id="A0A067NKR2"/>
<keyword evidence="2 6" id="KW-0812">Transmembrane</keyword>
<dbReference type="InParanoid" id="A0A067NKR2"/>
<feature type="transmembrane region" description="Helical" evidence="6">
    <location>
        <begin position="685"/>
        <end position="707"/>
    </location>
</feature>
<dbReference type="GO" id="GO:0022857">
    <property type="term" value="F:transmembrane transporter activity"/>
    <property type="evidence" value="ECO:0007669"/>
    <property type="project" value="InterPro"/>
</dbReference>
<evidence type="ECO:0000256" key="2">
    <source>
        <dbReference type="ARBA" id="ARBA00022692"/>
    </source>
</evidence>
<comment type="subcellular location">
    <subcellularLocation>
        <location evidence="1">Membrane</location>
        <topology evidence="1">Multi-pass membrane protein</topology>
    </subcellularLocation>
</comment>
<evidence type="ECO:0000256" key="4">
    <source>
        <dbReference type="ARBA" id="ARBA00023136"/>
    </source>
</evidence>
<dbReference type="PANTHER" id="PTHR23507">
    <property type="entry name" value="ZGC:174356"/>
    <property type="match status" value="1"/>
</dbReference>
<keyword evidence="4 6" id="KW-0472">Membrane</keyword>
<gene>
    <name evidence="7" type="ORF">PLEOSDRAFT_1113899</name>
</gene>
<feature type="compositionally biased region" description="Low complexity" evidence="5">
    <location>
        <begin position="513"/>
        <end position="522"/>
    </location>
</feature>
<dbReference type="InterPro" id="IPR036259">
    <property type="entry name" value="MFS_trans_sf"/>
</dbReference>
<feature type="region of interest" description="Disordered" evidence="5">
    <location>
        <begin position="475"/>
        <end position="530"/>
    </location>
</feature>
<dbReference type="FunCoup" id="A0A067NKR2">
    <property type="interactions" value="20"/>
</dbReference>
<keyword evidence="3 6" id="KW-1133">Transmembrane helix</keyword>
<protein>
    <recommendedName>
        <fullName evidence="9">Major facilitator superfamily (MFS) profile domain-containing protein</fullName>
    </recommendedName>
</protein>
<evidence type="ECO:0000256" key="6">
    <source>
        <dbReference type="SAM" id="Phobius"/>
    </source>
</evidence>
<evidence type="ECO:0000256" key="5">
    <source>
        <dbReference type="SAM" id="MobiDB-lite"/>
    </source>
</evidence>